<keyword evidence="3" id="KW-1185">Reference proteome</keyword>
<dbReference type="OrthoDB" id="119432at2"/>
<evidence type="ECO:0000313" key="3">
    <source>
        <dbReference type="Proteomes" id="UP000198393"/>
    </source>
</evidence>
<dbReference type="Proteomes" id="UP000198393">
    <property type="component" value="Unassembled WGS sequence"/>
</dbReference>
<dbReference type="AlphaFoldDB" id="A0A239EGW2"/>
<gene>
    <name evidence="2" type="ORF">SAMN05421640_0127</name>
</gene>
<name>A0A239EGW2_EKHLU</name>
<dbReference type="Pfam" id="PF12867">
    <property type="entry name" value="DinB_2"/>
    <property type="match status" value="1"/>
</dbReference>
<dbReference type="InterPro" id="IPR024775">
    <property type="entry name" value="DinB-like"/>
</dbReference>
<proteinExistence type="predicted"/>
<dbReference type="InterPro" id="IPR034660">
    <property type="entry name" value="DinB/YfiT-like"/>
</dbReference>
<organism evidence="2 3">
    <name type="scientific">Ekhidna lutea</name>
    <dbReference type="NCBI Taxonomy" id="447679"/>
    <lineage>
        <taxon>Bacteria</taxon>
        <taxon>Pseudomonadati</taxon>
        <taxon>Bacteroidota</taxon>
        <taxon>Cytophagia</taxon>
        <taxon>Cytophagales</taxon>
        <taxon>Reichenbachiellaceae</taxon>
        <taxon>Ekhidna</taxon>
    </lineage>
</organism>
<evidence type="ECO:0000259" key="1">
    <source>
        <dbReference type="Pfam" id="PF12867"/>
    </source>
</evidence>
<dbReference type="Gene3D" id="1.20.120.450">
    <property type="entry name" value="dinb family like domain"/>
    <property type="match status" value="1"/>
</dbReference>
<dbReference type="RefSeq" id="WP_089354915.1">
    <property type="nucleotide sequence ID" value="NZ_FZPD01000001.1"/>
</dbReference>
<evidence type="ECO:0000313" key="2">
    <source>
        <dbReference type="EMBL" id="SNS43518.1"/>
    </source>
</evidence>
<dbReference type="SUPFAM" id="SSF109854">
    <property type="entry name" value="DinB/YfiT-like putative metalloenzymes"/>
    <property type="match status" value="1"/>
</dbReference>
<protein>
    <submittedName>
        <fullName evidence="2">Uncharacterized damage-inducible protein DinB (Forms a four-helix bundle)</fullName>
    </submittedName>
</protein>
<accession>A0A239EGW2</accession>
<feature type="domain" description="DinB-like" evidence="1">
    <location>
        <begin position="13"/>
        <end position="138"/>
    </location>
</feature>
<sequence length="165" mass="19294">MEIYDGQSFVKYLDKVKARTARLFDFIPEDKIEWTYQDGKFTIGDQIRHLAAIERFMYVENVQLKPSKYQGCGIELAEGKEAVVQFYLQKQKKSKAVFERLTHEDMERKCETPGGVEITVWKWLRALIEHEVHHRGQLYMYLAMLGIKTPPLYGLTSEEVISKSV</sequence>
<dbReference type="EMBL" id="FZPD01000001">
    <property type="protein sequence ID" value="SNS43518.1"/>
    <property type="molecule type" value="Genomic_DNA"/>
</dbReference>
<reference evidence="2 3" key="1">
    <citation type="submission" date="2017-06" db="EMBL/GenBank/DDBJ databases">
        <authorList>
            <person name="Kim H.J."/>
            <person name="Triplett B.A."/>
        </authorList>
    </citation>
    <scope>NUCLEOTIDE SEQUENCE [LARGE SCALE GENOMIC DNA]</scope>
    <source>
        <strain evidence="2 3">DSM 19307</strain>
    </source>
</reference>